<sequence length="148" mass="15853">MHVRVGTIEQALVRSGPARPPVGPAGYVVGCAPAEEHPRQGLAVIAESVNPPAVTWDALRDAAVRAGVPWAEVEVICSDPAEHRRCVASRSVDIPDLPLPLPLPGWADVAAREYESWNRERIVVDTAGADPEEPPAALRRALVTDRHA</sequence>
<accession>A0A9Q3VUM7</accession>
<gene>
    <name evidence="1" type="ORF">LJ657_30840</name>
</gene>
<dbReference type="RefSeq" id="WP_232652122.1">
    <property type="nucleotide sequence ID" value="NZ_JAJSBI010000018.1"/>
</dbReference>
<organism evidence="1 2">
    <name type="scientific">Streptomyces guryensis</name>
    <dbReference type="NCBI Taxonomy" id="2886947"/>
    <lineage>
        <taxon>Bacteria</taxon>
        <taxon>Bacillati</taxon>
        <taxon>Actinomycetota</taxon>
        <taxon>Actinomycetes</taxon>
        <taxon>Kitasatosporales</taxon>
        <taxon>Streptomycetaceae</taxon>
        <taxon>Streptomyces</taxon>
    </lineage>
</organism>
<comment type="caution">
    <text evidence="1">The sequence shown here is derived from an EMBL/GenBank/DDBJ whole genome shotgun (WGS) entry which is preliminary data.</text>
</comment>
<dbReference type="AlphaFoldDB" id="A0A9Q3VUM7"/>
<evidence type="ECO:0000313" key="1">
    <source>
        <dbReference type="EMBL" id="MCD9877939.1"/>
    </source>
</evidence>
<keyword evidence="2" id="KW-1185">Reference proteome</keyword>
<protein>
    <submittedName>
        <fullName evidence="1">Adenylyl-sulfate kinase</fullName>
    </submittedName>
</protein>
<keyword evidence="1" id="KW-0808">Transferase</keyword>
<reference evidence="1" key="1">
    <citation type="submission" date="2021-12" db="EMBL/GenBank/DDBJ databases">
        <authorList>
            <person name="Lee J.-H."/>
            <person name="Kim S.-B."/>
        </authorList>
    </citation>
    <scope>NUCLEOTIDE SEQUENCE</scope>
    <source>
        <strain evidence="1">NR30</strain>
    </source>
</reference>
<dbReference type="Gene3D" id="3.40.50.300">
    <property type="entry name" value="P-loop containing nucleotide triphosphate hydrolases"/>
    <property type="match status" value="1"/>
</dbReference>
<name>A0A9Q3VUM7_9ACTN</name>
<evidence type="ECO:0000313" key="2">
    <source>
        <dbReference type="Proteomes" id="UP001108029"/>
    </source>
</evidence>
<proteinExistence type="predicted"/>
<dbReference type="EMBL" id="JAJSBI010000018">
    <property type="protein sequence ID" value="MCD9877939.1"/>
    <property type="molecule type" value="Genomic_DNA"/>
</dbReference>
<dbReference type="InterPro" id="IPR027417">
    <property type="entry name" value="P-loop_NTPase"/>
</dbReference>
<dbReference type="Proteomes" id="UP001108029">
    <property type="component" value="Unassembled WGS sequence"/>
</dbReference>
<dbReference type="GO" id="GO:0016301">
    <property type="term" value="F:kinase activity"/>
    <property type="evidence" value="ECO:0007669"/>
    <property type="project" value="UniProtKB-KW"/>
</dbReference>
<keyword evidence="1" id="KW-0418">Kinase</keyword>